<keyword evidence="3" id="KW-1185">Reference proteome</keyword>
<dbReference type="Proteomes" id="UP000324104">
    <property type="component" value="Unassembled WGS sequence"/>
</dbReference>
<feature type="compositionally biased region" description="Low complexity" evidence="1">
    <location>
        <begin position="302"/>
        <end position="312"/>
    </location>
</feature>
<organism evidence="2 3">
    <name type="scientific">Natrialba swarupiae</name>
    <dbReference type="NCBI Taxonomy" id="2448032"/>
    <lineage>
        <taxon>Archaea</taxon>
        <taxon>Methanobacteriati</taxon>
        <taxon>Methanobacteriota</taxon>
        <taxon>Stenosarchaea group</taxon>
        <taxon>Halobacteria</taxon>
        <taxon>Halobacteriales</taxon>
        <taxon>Natrialbaceae</taxon>
        <taxon>Natrialba</taxon>
    </lineage>
</organism>
<feature type="compositionally biased region" description="Basic and acidic residues" evidence="1">
    <location>
        <begin position="199"/>
        <end position="208"/>
    </location>
</feature>
<comment type="caution">
    <text evidence="2">The sequence shown here is derived from an EMBL/GenBank/DDBJ whole genome shotgun (WGS) entry which is preliminary data.</text>
</comment>
<evidence type="ECO:0000313" key="3">
    <source>
        <dbReference type="Proteomes" id="UP000324104"/>
    </source>
</evidence>
<feature type="compositionally biased region" description="Polar residues" evidence="1">
    <location>
        <begin position="381"/>
        <end position="390"/>
    </location>
</feature>
<evidence type="ECO:0000256" key="1">
    <source>
        <dbReference type="SAM" id="MobiDB-lite"/>
    </source>
</evidence>
<feature type="compositionally biased region" description="Basic and acidic residues" evidence="1">
    <location>
        <begin position="281"/>
        <end position="300"/>
    </location>
</feature>
<sequence>MVPDPPDSDEGLLICVDVLGAFGVTSAEIKREGGTDGPLEEVLADALEDGRDRVAVLRRMIARSDRGVSCSARYSQESLESELAGVFEAVGWSFDCATAVSRDRLSASVVDHNGRRREATLEYPDSPLGTDNLPAILARIDETLLAGTGARFVLLSDGVDRWRAALVDGEEFEDLLERYGERIEAVDRPLLPEHGLEMYVPAKRDRSGARSGQKRSNAGSGQDEPWPAWTSERERDGAGVRTGDPEASAESSQATLDDVASFIEEAESGSGSEPASNARSSTRDESETRGEGESRSREETTTEPTWSTATDEGGTGETDGFELRGSPTVSRVGDEGDSKETDDDTGSPGATGGEPDEARGEGSPGSEEESTGFGTLSGTTKTARVSNDSFGSGVEWETEDDRYRALGMALGAGGAVSVEGVLEDDEFLPELPATEPNETRLEFDDEFDPTALPKAKATAEESGFVWMGSGSLETTRVSDG</sequence>
<name>A0A5D5AG15_9EURY</name>
<accession>A0A5D5AG15</accession>
<feature type="compositionally biased region" description="Low complexity" evidence="1">
    <location>
        <begin position="371"/>
        <end position="380"/>
    </location>
</feature>
<protein>
    <submittedName>
        <fullName evidence="2">Uncharacterized protein</fullName>
    </submittedName>
</protein>
<proteinExistence type="predicted"/>
<reference evidence="2 3" key="1">
    <citation type="submission" date="2019-08" db="EMBL/GenBank/DDBJ databases">
        <title>Archaea genome.</title>
        <authorList>
            <person name="Kajale S."/>
            <person name="Shouche Y."/>
            <person name="Deshpande N."/>
            <person name="Sharma A."/>
        </authorList>
    </citation>
    <scope>NUCLEOTIDE SEQUENCE [LARGE SCALE GENOMIC DNA]</scope>
    <source>
        <strain evidence="2 3">ESP3B_9</strain>
    </source>
</reference>
<gene>
    <name evidence="2" type="ORF">FYC77_17235</name>
</gene>
<evidence type="ECO:0000313" key="2">
    <source>
        <dbReference type="EMBL" id="TYT60729.1"/>
    </source>
</evidence>
<dbReference type="AlphaFoldDB" id="A0A5D5AG15"/>
<dbReference type="EMBL" id="VTAW01000031">
    <property type="protein sequence ID" value="TYT60729.1"/>
    <property type="molecule type" value="Genomic_DNA"/>
</dbReference>
<feature type="region of interest" description="Disordered" evidence="1">
    <location>
        <begin position="199"/>
        <end position="396"/>
    </location>
</feature>
<dbReference type="RefSeq" id="WP_149082737.1">
    <property type="nucleotide sequence ID" value="NZ_VTAW01000031.1"/>
</dbReference>